<dbReference type="EMBL" id="VOBR01000001">
    <property type="protein sequence ID" value="TWP54028.1"/>
    <property type="molecule type" value="Genomic_DNA"/>
</dbReference>
<dbReference type="AlphaFoldDB" id="A0A563F2R4"/>
<dbReference type="Proteomes" id="UP000316639">
    <property type="component" value="Unassembled WGS sequence"/>
</dbReference>
<reference evidence="1 2" key="1">
    <citation type="submission" date="2019-07" db="EMBL/GenBank/DDBJ databases">
        <title>Lentzea xizangensis sp. nov., isolated from Qinghai-Tibetan Plateau Soils.</title>
        <authorList>
            <person name="Huang J."/>
        </authorList>
    </citation>
    <scope>NUCLEOTIDE SEQUENCE [LARGE SCALE GENOMIC DNA]</scope>
    <source>
        <strain evidence="1 2">FXJ1.1311</strain>
    </source>
</reference>
<protein>
    <recommendedName>
        <fullName evidence="3">RES domain-containing protein</fullName>
    </recommendedName>
</protein>
<sequence length="215" mass="24312">MGKSWGRFDIAEHATLYGASEQRGAYVESLAYAELRTSALPLHEIFPDVDENDDPVAADWNTLFHMSPGRIPAEWREIRQLAEVFLCGDEYFVDLAEAENLGVLRRSVREWSPARYHSNRIDLSDLLGGDRQLTCAAAAWLSTCTLTNGSRPRGVRYVSKHGVNLSCWALWAPVRHGEDVEQAVRRHVRRGRTLPVDPADRQLMWAASQLGLKVW</sequence>
<keyword evidence="2" id="KW-1185">Reference proteome</keyword>
<evidence type="ECO:0000313" key="2">
    <source>
        <dbReference type="Proteomes" id="UP000316639"/>
    </source>
</evidence>
<comment type="caution">
    <text evidence="1">The sequence shown here is derived from an EMBL/GenBank/DDBJ whole genome shotgun (WGS) entry which is preliminary data.</text>
</comment>
<organism evidence="1 2">
    <name type="scientific">Lentzea tibetensis</name>
    <dbReference type="NCBI Taxonomy" id="2591470"/>
    <lineage>
        <taxon>Bacteria</taxon>
        <taxon>Bacillati</taxon>
        <taxon>Actinomycetota</taxon>
        <taxon>Actinomycetes</taxon>
        <taxon>Pseudonocardiales</taxon>
        <taxon>Pseudonocardiaceae</taxon>
        <taxon>Lentzea</taxon>
    </lineage>
</organism>
<dbReference type="OrthoDB" id="4722229at2"/>
<accession>A0A563F2R4</accession>
<evidence type="ECO:0000313" key="1">
    <source>
        <dbReference type="EMBL" id="TWP54028.1"/>
    </source>
</evidence>
<gene>
    <name evidence="1" type="ORF">FKR81_00185</name>
</gene>
<name>A0A563F2R4_9PSEU</name>
<proteinExistence type="predicted"/>
<dbReference type="RefSeq" id="WP_146348811.1">
    <property type="nucleotide sequence ID" value="NZ_VOBR01000001.1"/>
</dbReference>
<evidence type="ECO:0008006" key="3">
    <source>
        <dbReference type="Google" id="ProtNLM"/>
    </source>
</evidence>